<dbReference type="Proteomes" id="UP000184480">
    <property type="component" value="Unassembled WGS sequence"/>
</dbReference>
<keyword evidence="2" id="KW-1185">Reference proteome</keyword>
<organism evidence="1 2">
    <name type="scientific">Dysgonomonas macrotermitis</name>
    <dbReference type="NCBI Taxonomy" id="1346286"/>
    <lineage>
        <taxon>Bacteria</taxon>
        <taxon>Pseudomonadati</taxon>
        <taxon>Bacteroidota</taxon>
        <taxon>Bacteroidia</taxon>
        <taxon>Bacteroidales</taxon>
        <taxon>Dysgonomonadaceae</taxon>
        <taxon>Dysgonomonas</taxon>
    </lineage>
</organism>
<sequence length="150" mass="16680">PKNDGVIEKESTFAPETKEETNQIADVDVPLEKVETMSEEEFDPDEEAVGLEAERGAVLASGAGYDELMNAGEVIAKVKPSDEEKGEAGRVLYENQSTEIIEQFASKDRQTLEKVNALIRFHVKKHNLTEDGEKLSGSEEFENFDINSIF</sequence>
<dbReference type="RefSeq" id="WP_073357347.1">
    <property type="nucleotide sequence ID" value="NZ_FQUC01000026.1"/>
</dbReference>
<evidence type="ECO:0000313" key="2">
    <source>
        <dbReference type="Proteomes" id="UP000184480"/>
    </source>
</evidence>
<evidence type="ECO:0000313" key="1">
    <source>
        <dbReference type="EMBL" id="SHG41398.1"/>
    </source>
</evidence>
<gene>
    <name evidence="1" type="ORF">SAMN05444362_1261</name>
</gene>
<reference evidence="2" key="1">
    <citation type="submission" date="2016-11" db="EMBL/GenBank/DDBJ databases">
        <authorList>
            <person name="Varghese N."/>
            <person name="Submissions S."/>
        </authorList>
    </citation>
    <scope>NUCLEOTIDE SEQUENCE [LARGE SCALE GENOMIC DNA]</scope>
    <source>
        <strain evidence="2">DSM 27370</strain>
    </source>
</reference>
<dbReference type="AlphaFoldDB" id="A0A1M5JLK2"/>
<protein>
    <submittedName>
        <fullName evidence="1">Uncharacterized protein</fullName>
    </submittedName>
</protein>
<dbReference type="EMBL" id="FQUC01000026">
    <property type="protein sequence ID" value="SHG41398.1"/>
    <property type="molecule type" value="Genomic_DNA"/>
</dbReference>
<proteinExistence type="predicted"/>
<name>A0A1M5JLK2_9BACT</name>
<feature type="non-terminal residue" evidence="1">
    <location>
        <position position="1"/>
    </location>
</feature>
<accession>A0A1M5JLK2</accession>